<organism evidence="1 2">
    <name type="scientific">Stichopus japonicus</name>
    <name type="common">Sea cucumber</name>
    <dbReference type="NCBI Taxonomy" id="307972"/>
    <lineage>
        <taxon>Eukaryota</taxon>
        <taxon>Metazoa</taxon>
        <taxon>Echinodermata</taxon>
        <taxon>Eleutherozoa</taxon>
        <taxon>Echinozoa</taxon>
        <taxon>Holothuroidea</taxon>
        <taxon>Aspidochirotacea</taxon>
        <taxon>Aspidochirotida</taxon>
        <taxon>Stichopodidae</taxon>
        <taxon>Apostichopus</taxon>
    </lineage>
</organism>
<dbReference type="Proteomes" id="UP000230750">
    <property type="component" value="Unassembled WGS sequence"/>
</dbReference>
<proteinExistence type="predicted"/>
<gene>
    <name evidence="1" type="ORF">BSL78_01932</name>
</gene>
<comment type="caution">
    <text evidence="1">The sequence shown here is derived from an EMBL/GenBank/DDBJ whole genome shotgun (WGS) entry which is preliminary data.</text>
</comment>
<protein>
    <submittedName>
        <fullName evidence="1">Tenascin-X</fullName>
    </submittedName>
</protein>
<accession>A0A2G8LLG5</accession>
<name>A0A2G8LLG5_STIJA</name>
<sequence>MVPTALLEGCWSGFITSTLKIIAFAIFFSTANTALIENREYVDVTPPGNFSFATITVKFGGVAGFTRITGDLSIESSEFRVKYGGQLFVNHVQIYSTYAWVESQGIFHLDGTGFKAEGGPGAGFTIDGVGYGAAHGGQGGGHDTLLVREPYGSIFDALTLGSGGGNGGGTGGSGGGQLHWLVSHSLEMNGLLSLKGQAGVGGNAGGGSGGSVLIETTNMTGHGEINVVGGDATGAGCGGSGGRIAIHCRWRYTYGGLFVDHGGIGSGQNIESYGAAAGSAYVEENLRPLPYRKVKYLKGTNTTLLEVDHKYVHIDNEGIYVPVATVFMHNDAIAYEIDELELTGASRLIIYHPNVSLVNLTVHTFIGDKTGQLHLRSNQKVYAEVVESETNRTEAPCSFLVDYESEIFFPSEVHLHGTRTEMHGRVTGVHKMFIEDKADVIWTSTAQTAIIEKREYVHLSEEGNFSVPELTIKKGGKLSFLKISGEIIVDVADFEVKYQGLVLMNHGMIDSGHADLESEGVITLDGKGFSSGTGPGRGISVSGSGTGGSYGGQGGAFSSSNTGSPYGSVYTPAGWGSGGGSSTNGEGGSGGGFLHWKIGKLIHLNGVLSANGEAASSTNAGGGSGGSILLEATNFTGHGDIQVNGGEGSAGGSGGSGGRMGIHIDHKNDFGGRYSSVWWSGRVFSF</sequence>
<dbReference type="AlphaFoldDB" id="A0A2G8LLG5"/>
<dbReference type="EMBL" id="MRZV01000040">
    <property type="protein sequence ID" value="PIK61107.1"/>
    <property type="molecule type" value="Genomic_DNA"/>
</dbReference>
<dbReference type="PANTHER" id="PTHR31513">
    <property type="entry name" value="EPHRIN TYPE-B RECEPTOR"/>
    <property type="match status" value="1"/>
</dbReference>
<evidence type="ECO:0000313" key="2">
    <source>
        <dbReference type="Proteomes" id="UP000230750"/>
    </source>
</evidence>
<reference evidence="1 2" key="1">
    <citation type="journal article" date="2017" name="PLoS Biol.">
        <title>The sea cucumber genome provides insights into morphological evolution and visceral regeneration.</title>
        <authorList>
            <person name="Zhang X."/>
            <person name="Sun L."/>
            <person name="Yuan J."/>
            <person name="Sun Y."/>
            <person name="Gao Y."/>
            <person name="Zhang L."/>
            <person name="Li S."/>
            <person name="Dai H."/>
            <person name="Hamel J.F."/>
            <person name="Liu C."/>
            <person name="Yu Y."/>
            <person name="Liu S."/>
            <person name="Lin W."/>
            <person name="Guo K."/>
            <person name="Jin S."/>
            <person name="Xu P."/>
            <person name="Storey K.B."/>
            <person name="Huan P."/>
            <person name="Zhang T."/>
            <person name="Zhou Y."/>
            <person name="Zhang J."/>
            <person name="Lin C."/>
            <person name="Li X."/>
            <person name="Xing L."/>
            <person name="Huo D."/>
            <person name="Sun M."/>
            <person name="Wang L."/>
            <person name="Mercier A."/>
            <person name="Li F."/>
            <person name="Yang H."/>
            <person name="Xiang J."/>
        </authorList>
    </citation>
    <scope>NUCLEOTIDE SEQUENCE [LARGE SCALE GENOMIC DNA]</scope>
    <source>
        <strain evidence="1">Shaxun</strain>
        <tissue evidence="1">Muscle</tissue>
    </source>
</reference>
<dbReference type="PANTHER" id="PTHR31513:SF2">
    <property type="entry name" value="MRAZ"/>
    <property type="match status" value="1"/>
</dbReference>
<keyword evidence="2" id="KW-1185">Reference proteome</keyword>
<dbReference type="OrthoDB" id="6130531at2759"/>
<evidence type="ECO:0000313" key="1">
    <source>
        <dbReference type="EMBL" id="PIK61107.1"/>
    </source>
</evidence>